<evidence type="ECO:0000256" key="7">
    <source>
        <dbReference type="ARBA" id="ARBA00022705"/>
    </source>
</evidence>
<dbReference type="InterPro" id="IPR041679">
    <property type="entry name" value="DNA2/NAM7-like_C"/>
</dbReference>
<feature type="domain" description="DUF83" evidence="24">
    <location>
        <begin position="338"/>
        <end position="446"/>
    </location>
</feature>
<feature type="region of interest" description="Disordered" evidence="23">
    <location>
        <begin position="58"/>
        <end position="82"/>
    </location>
</feature>
<evidence type="ECO:0000256" key="10">
    <source>
        <dbReference type="ARBA" id="ARBA00022741"/>
    </source>
</evidence>
<keyword evidence="19" id="KW-0234">DNA repair</keyword>
<dbReference type="STRING" id="765257.A0A0C9YRU4"/>
<dbReference type="InterPro" id="IPR014808">
    <property type="entry name" value="DNA_replication_fac_Dna2_N"/>
</dbReference>
<dbReference type="EMBL" id="KN833852">
    <property type="protein sequence ID" value="KIK16589.1"/>
    <property type="molecule type" value="Genomic_DNA"/>
</dbReference>
<dbReference type="Pfam" id="PF01930">
    <property type="entry name" value="Cas_Cas4"/>
    <property type="match status" value="1"/>
</dbReference>
<proteinExistence type="inferred from homology"/>
<evidence type="ECO:0000256" key="6">
    <source>
        <dbReference type="ARBA" id="ARBA00022485"/>
    </source>
</evidence>
<reference evidence="29" key="2">
    <citation type="submission" date="2015-01" db="EMBL/GenBank/DDBJ databases">
        <title>Evolutionary Origins and Diversification of the Mycorrhizal Mutualists.</title>
        <authorList>
            <consortium name="DOE Joint Genome Institute"/>
            <consortium name="Mycorrhizal Genomics Consortium"/>
            <person name="Kohler A."/>
            <person name="Kuo A."/>
            <person name="Nagy L.G."/>
            <person name="Floudas D."/>
            <person name="Copeland A."/>
            <person name="Barry K.W."/>
            <person name="Cichocki N."/>
            <person name="Veneault-Fourrey C."/>
            <person name="LaButti K."/>
            <person name="Lindquist E.A."/>
            <person name="Lipzen A."/>
            <person name="Lundell T."/>
            <person name="Morin E."/>
            <person name="Murat C."/>
            <person name="Riley R."/>
            <person name="Ohm R."/>
            <person name="Sun H."/>
            <person name="Tunlid A."/>
            <person name="Henrissat B."/>
            <person name="Grigoriev I.V."/>
            <person name="Hibbett D.S."/>
            <person name="Martin F."/>
        </authorList>
    </citation>
    <scope>NUCLEOTIDE SEQUENCE [LARGE SCALE GENOMIC DNA]</scope>
    <source>
        <strain evidence="29">441</strain>
    </source>
</reference>
<comment type="catalytic activity">
    <reaction evidence="22">
        <text>ATP + H2O = ADP + phosphate + H(+)</text>
        <dbReference type="Rhea" id="RHEA:13065"/>
        <dbReference type="ChEBI" id="CHEBI:15377"/>
        <dbReference type="ChEBI" id="CHEBI:15378"/>
        <dbReference type="ChEBI" id="CHEBI:30616"/>
        <dbReference type="ChEBI" id="CHEBI:43474"/>
        <dbReference type="ChEBI" id="CHEBI:456216"/>
        <dbReference type="EC" id="3.6.4.12"/>
    </reaction>
</comment>
<evidence type="ECO:0000259" key="26">
    <source>
        <dbReference type="Pfam" id="PF13086"/>
    </source>
</evidence>
<dbReference type="GO" id="GO:0016887">
    <property type="term" value="F:ATP hydrolysis activity"/>
    <property type="evidence" value="ECO:0007669"/>
    <property type="project" value="RHEA"/>
</dbReference>
<evidence type="ECO:0000313" key="28">
    <source>
        <dbReference type="EMBL" id="KIK16589.1"/>
    </source>
</evidence>
<organism evidence="28 29">
    <name type="scientific">Pisolithus microcarpus 441</name>
    <dbReference type="NCBI Taxonomy" id="765257"/>
    <lineage>
        <taxon>Eukaryota</taxon>
        <taxon>Fungi</taxon>
        <taxon>Dikarya</taxon>
        <taxon>Basidiomycota</taxon>
        <taxon>Agaricomycotina</taxon>
        <taxon>Agaricomycetes</taxon>
        <taxon>Agaricomycetidae</taxon>
        <taxon>Boletales</taxon>
        <taxon>Sclerodermatineae</taxon>
        <taxon>Pisolithaceae</taxon>
        <taxon>Pisolithus</taxon>
    </lineage>
</organism>
<feature type="domain" description="DNA2/NAM7 helicase-like C-terminal" evidence="27">
    <location>
        <begin position="823"/>
        <end position="1039"/>
    </location>
</feature>
<dbReference type="InterPro" id="IPR022765">
    <property type="entry name" value="Dna2/Cas4_DUF83"/>
</dbReference>
<dbReference type="EC" id="3.6.4.12" evidence="4"/>
<evidence type="ECO:0000256" key="22">
    <source>
        <dbReference type="ARBA" id="ARBA00047995"/>
    </source>
</evidence>
<dbReference type="GO" id="GO:0046872">
    <property type="term" value="F:metal ion binding"/>
    <property type="evidence" value="ECO:0007669"/>
    <property type="project" value="UniProtKB-KW"/>
</dbReference>
<gene>
    <name evidence="28" type="ORF">PISMIDRAFT_113078</name>
</gene>
<dbReference type="GO" id="GO:0051539">
    <property type="term" value="F:4 iron, 4 sulfur cluster binding"/>
    <property type="evidence" value="ECO:0007669"/>
    <property type="project" value="UniProtKB-KW"/>
</dbReference>
<keyword evidence="15" id="KW-0067">ATP-binding</keyword>
<evidence type="ECO:0000256" key="16">
    <source>
        <dbReference type="ARBA" id="ARBA00023004"/>
    </source>
</evidence>
<dbReference type="FunFam" id="3.40.50.300:FF:000789">
    <property type="entry name" value="DNA replication ATP-dependent helicase/nuclease DNA2"/>
    <property type="match status" value="1"/>
</dbReference>
<dbReference type="GO" id="GO:0005634">
    <property type="term" value="C:nucleus"/>
    <property type="evidence" value="ECO:0007669"/>
    <property type="project" value="UniProtKB-SubCell"/>
</dbReference>
<protein>
    <recommendedName>
        <fullName evidence="5">DNA replication ATP-dependent helicase/nuclease DNA2</fullName>
        <ecNumber evidence="4">3.6.4.12</ecNumber>
    </recommendedName>
</protein>
<evidence type="ECO:0000256" key="4">
    <source>
        <dbReference type="ARBA" id="ARBA00012551"/>
    </source>
</evidence>
<keyword evidence="14" id="KW-0347">Helicase</keyword>
<comment type="cofactor">
    <cofactor evidence="1">
        <name>[4Fe-4S] cluster</name>
        <dbReference type="ChEBI" id="CHEBI:49883"/>
    </cofactor>
</comment>
<dbReference type="GO" id="GO:0006260">
    <property type="term" value="P:DNA replication"/>
    <property type="evidence" value="ECO:0007669"/>
    <property type="project" value="UniProtKB-KW"/>
</dbReference>
<dbReference type="SUPFAM" id="SSF52540">
    <property type="entry name" value="P-loop containing nucleoside triphosphate hydrolases"/>
    <property type="match status" value="1"/>
</dbReference>
<keyword evidence="9" id="KW-0479">Metal-binding</keyword>
<dbReference type="GO" id="GO:0006281">
    <property type="term" value="P:DNA repair"/>
    <property type="evidence" value="ECO:0007669"/>
    <property type="project" value="UniProtKB-KW"/>
</dbReference>
<keyword evidence="10" id="KW-0547">Nucleotide-binding</keyword>
<dbReference type="AlphaFoldDB" id="A0A0C9YRU4"/>
<dbReference type="InterPro" id="IPR050534">
    <property type="entry name" value="Coronavir_polyprotein_1ab"/>
</dbReference>
<dbReference type="GO" id="GO:0005737">
    <property type="term" value="C:cytoplasm"/>
    <property type="evidence" value="ECO:0007669"/>
    <property type="project" value="TreeGrafter"/>
</dbReference>
<keyword evidence="8" id="KW-0540">Nuclease</keyword>
<evidence type="ECO:0000256" key="19">
    <source>
        <dbReference type="ARBA" id="ARBA00023204"/>
    </source>
</evidence>
<keyword evidence="13" id="KW-0378">Hydrolase</keyword>
<dbReference type="GO" id="GO:0005524">
    <property type="term" value="F:ATP binding"/>
    <property type="evidence" value="ECO:0007669"/>
    <property type="project" value="UniProtKB-KW"/>
</dbReference>
<dbReference type="InterPro" id="IPR047187">
    <property type="entry name" value="SF1_C_Upf1"/>
</dbReference>
<name>A0A0C9YRU4_9AGAM</name>
<evidence type="ECO:0000256" key="13">
    <source>
        <dbReference type="ARBA" id="ARBA00022801"/>
    </source>
</evidence>
<keyword evidence="21" id="KW-0511">Multifunctional enzyme</keyword>
<evidence type="ECO:0000256" key="18">
    <source>
        <dbReference type="ARBA" id="ARBA00023125"/>
    </source>
</evidence>
<evidence type="ECO:0000256" key="11">
    <source>
        <dbReference type="ARBA" id="ARBA00022759"/>
    </source>
</evidence>
<evidence type="ECO:0000256" key="8">
    <source>
        <dbReference type="ARBA" id="ARBA00022722"/>
    </source>
</evidence>
<dbReference type="Proteomes" id="UP000054018">
    <property type="component" value="Unassembled WGS sequence"/>
</dbReference>
<dbReference type="InterPro" id="IPR011604">
    <property type="entry name" value="PDDEXK-like_dom_sf"/>
</dbReference>
<dbReference type="InterPro" id="IPR041677">
    <property type="entry name" value="DNA2/NAM7_AAA_11"/>
</dbReference>
<dbReference type="InterPro" id="IPR027417">
    <property type="entry name" value="P-loop_NTPase"/>
</dbReference>
<dbReference type="Pfam" id="PF13087">
    <property type="entry name" value="AAA_12"/>
    <property type="match status" value="1"/>
</dbReference>
<keyword evidence="29" id="KW-1185">Reference proteome</keyword>
<feature type="domain" description="DNA2/NAM7 helicase helicase" evidence="26">
    <location>
        <begin position="689"/>
        <end position="788"/>
    </location>
</feature>
<feature type="domain" description="DNA replication factor Dna2 N-terminal" evidence="25">
    <location>
        <begin position="116"/>
        <end position="319"/>
    </location>
</feature>
<dbReference type="PANTHER" id="PTHR43788:SF8">
    <property type="entry name" value="DNA-BINDING PROTEIN SMUBP-2"/>
    <property type="match status" value="1"/>
</dbReference>
<keyword evidence="16" id="KW-0408">Iron</keyword>
<dbReference type="OrthoDB" id="6513042at2759"/>
<keyword evidence="12" id="KW-0227">DNA damage</keyword>
<evidence type="ECO:0000256" key="21">
    <source>
        <dbReference type="ARBA" id="ARBA00023268"/>
    </source>
</evidence>
<evidence type="ECO:0000256" key="5">
    <source>
        <dbReference type="ARBA" id="ARBA00021516"/>
    </source>
</evidence>
<evidence type="ECO:0000256" key="23">
    <source>
        <dbReference type="SAM" id="MobiDB-lite"/>
    </source>
</evidence>
<dbReference type="PANTHER" id="PTHR43788">
    <property type="entry name" value="DNA2/NAM7 HELICASE FAMILY MEMBER"/>
    <property type="match status" value="1"/>
</dbReference>
<comment type="similarity">
    <text evidence="3">Belongs to the DNA2/NAM7 helicase family.</text>
</comment>
<dbReference type="GO" id="GO:0043139">
    <property type="term" value="F:5'-3' DNA helicase activity"/>
    <property type="evidence" value="ECO:0007669"/>
    <property type="project" value="TreeGrafter"/>
</dbReference>
<evidence type="ECO:0000259" key="24">
    <source>
        <dbReference type="Pfam" id="PF01930"/>
    </source>
</evidence>
<dbReference type="Pfam" id="PF08696">
    <property type="entry name" value="Dna2"/>
    <property type="match status" value="1"/>
</dbReference>
<evidence type="ECO:0000256" key="17">
    <source>
        <dbReference type="ARBA" id="ARBA00023014"/>
    </source>
</evidence>
<keyword evidence="17" id="KW-0411">Iron-sulfur</keyword>
<evidence type="ECO:0000256" key="12">
    <source>
        <dbReference type="ARBA" id="ARBA00022763"/>
    </source>
</evidence>
<dbReference type="Gene3D" id="3.90.320.10">
    <property type="match status" value="1"/>
</dbReference>
<evidence type="ECO:0000256" key="9">
    <source>
        <dbReference type="ARBA" id="ARBA00022723"/>
    </source>
</evidence>
<reference evidence="28 29" key="1">
    <citation type="submission" date="2014-04" db="EMBL/GenBank/DDBJ databases">
        <authorList>
            <consortium name="DOE Joint Genome Institute"/>
            <person name="Kuo A."/>
            <person name="Kohler A."/>
            <person name="Costa M.D."/>
            <person name="Nagy L.G."/>
            <person name="Floudas D."/>
            <person name="Copeland A."/>
            <person name="Barry K.W."/>
            <person name="Cichocki N."/>
            <person name="Veneault-Fourrey C."/>
            <person name="LaButti K."/>
            <person name="Lindquist E.A."/>
            <person name="Lipzen A."/>
            <person name="Lundell T."/>
            <person name="Morin E."/>
            <person name="Murat C."/>
            <person name="Sun H."/>
            <person name="Tunlid A."/>
            <person name="Henrissat B."/>
            <person name="Grigoriev I.V."/>
            <person name="Hibbett D.S."/>
            <person name="Martin F."/>
            <person name="Nordberg H.P."/>
            <person name="Cantor M.N."/>
            <person name="Hua S.X."/>
        </authorList>
    </citation>
    <scope>NUCLEOTIDE SEQUENCE [LARGE SCALE GENOMIC DNA]</scope>
    <source>
        <strain evidence="28 29">441</strain>
    </source>
</reference>
<dbReference type="Gene3D" id="3.40.50.300">
    <property type="entry name" value="P-loop containing nucleotide triphosphate hydrolases"/>
    <property type="match status" value="2"/>
</dbReference>
<evidence type="ECO:0000256" key="1">
    <source>
        <dbReference type="ARBA" id="ARBA00001966"/>
    </source>
</evidence>
<keyword evidence="20" id="KW-0539">Nucleus</keyword>
<comment type="subcellular location">
    <subcellularLocation>
        <location evidence="2">Nucleus</location>
    </subcellularLocation>
</comment>
<dbReference type="HOGENOM" id="CLU_001666_2_3_1"/>
<keyword evidence="18" id="KW-0238">DNA-binding</keyword>
<evidence type="ECO:0000256" key="15">
    <source>
        <dbReference type="ARBA" id="ARBA00022840"/>
    </source>
</evidence>
<dbReference type="CDD" id="cd22318">
    <property type="entry name" value="DNA2_N-like"/>
    <property type="match status" value="1"/>
</dbReference>
<accession>A0A0C9YRU4</accession>
<evidence type="ECO:0000313" key="29">
    <source>
        <dbReference type="Proteomes" id="UP000054018"/>
    </source>
</evidence>
<evidence type="ECO:0000256" key="14">
    <source>
        <dbReference type="ARBA" id="ARBA00022806"/>
    </source>
</evidence>
<dbReference type="GO" id="GO:0004519">
    <property type="term" value="F:endonuclease activity"/>
    <property type="evidence" value="ECO:0007669"/>
    <property type="project" value="UniProtKB-KW"/>
</dbReference>
<evidence type="ECO:0000259" key="27">
    <source>
        <dbReference type="Pfam" id="PF13087"/>
    </source>
</evidence>
<keyword evidence="7" id="KW-0235">DNA replication</keyword>
<keyword evidence="11" id="KW-0255">Endonuclease</keyword>
<evidence type="ECO:0000256" key="20">
    <source>
        <dbReference type="ARBA" id="ARBA00023242"/>
    </source>
</evidence>
<evidence type="ECO:0000256" key="3">
    <source>
        <dbReference type="ARBA" id="ARBA00007913"/>
    </source>
</evidence>
<dbReference type="Pfam" id="PF13086">
    <property type="entry name" value="AAA_11"/>
    <property type="match status" value="1"/>
</dbReference>
<dbReference type="GO" id="GO:0003677">
    <property type="term" value="F:DNA binding"/>
    <property type="evidence" value="ECO:0007669"/>
    <property type="project" value="UniProtKB-KW"/>
</dbReference>
<dbReference type="CDD" id="cd18808">
    <property type="entry name" value="SF1_C_Upf1"/>
    <property type="match status" value="1"/>
</dbReference>
<evidence type="ECO:0000256" key="2">
    <source>
        <dbReference type="ARBA" id="ARBA00004123"/>
    </source>
</evidence>
<keyword evidence="6" id="KW-0004">4Fe-4S</keyword>
<sequence length="1130" mass="125775">MDEETNFLNKLLSGLDGTELVEAEQAAHQTRPPAKGSTAHIDLEFLLDGAENWDWDDMESDLLSPDGPPHTAKSHAPASHAYTSPTCTRCVVRSIEGSSNLDSQKAGVLSVKSQPQGDSYTVLLRNDWADLDIIEGDTVNVLGSFDSAGSILISSKENLLIHHPDFLLTATALSNAPQCKRKPLLSALVHSTSDTTPSLVWGNILHEVMQTCLLANRWDKAYIDDLIEDIISRNLSELVKIGVTIEEAMREVTLRSKGLRVFSKRYIAEEPKPDAVLTNTREVANQCSRLAINEILDVEEDIWSPKYGLKGKLDASVQAVITETTTVGNTKKAPVLSSHTMPFEIKTGRSIAGMEHRAQTMLYTLLAEERYGVEVSSGLLYYTQSEEVVRVPRGRNELRALIMTRNEMAAYMMRRTKPNKAQEAFLPPTIDDERICKKCYALDTCMLYRKAVENVEDDSSPIAGIYELKTSHLTSSQAEFFKQWEALITLEEQDAVRFKKELWTINAQEREEKGRCFGSMVIDPSYVSSQTSGTSKIHRHTYRFMRARDGLATGSHSSLLNGHMTFGDAVSVSVEPELLALARGFILHLSPTEVTVGVDHELSIMKIASRLRALRKTKGRITPLFRIDKDELVSGLGRIRDNLAHLFYAEGDSKRLELVVDLRTPTFDDEQTTLDTLQGVPEYVEATSHLNPSQLGAMTRVLSAHDYALILGMPGTGKTTVIAALIRTLVGMGKTVLLTSYTHSAVDTILVKLKDADFTILRMGNPDKVHPDARKFTLSARKTATTIEQLENQIMSPPVVATTCLTIDQFVLVHNPAAKKAGLEVSLFRRLSEAHPHAVTDLTYQYRMNEDIMQLSNRLIYSNRLRCGSEAVACRSLVLPDRTFIDKLRKSGNCLCSDGPCWLEYLLEEKCKAVFVDTDRVPAFDSRVGDLVQNEVEGKLVYQITEALLQCGVSQRQIGIMSLYHQQNKLLSHLLQGKNDIEILTADKSQGRDKDCIIISLVRSNETGQVSVGDLLKDWRRVNVSFTRAQSKLIIIGSRRTLGTTQLLTEFLSLMDERNWVLTLPEGAQNLHPSLQPGQKLSLSYSTKRAGVNENDMTEHYTVPKKPRTAIAGDGILKGRPILKDVLNND</sequence>
<evidence type="ECO:0000259" key="25">
    <source>
        <dbReference type="Pfam" id="PF08696"/>
    </source>
</evidence>